<dbReference type="GO" id="GO:0005737">
    <property type="term" value="C:cytoplasm"/>
    <property type="evidence" value="ECO:0007669"/>
    <property type="project" value="TreeGrafter"/>
</dbReference>
<dbReference type="EMBL" id="CP032096">
    <property type="protein sequence ID" value="QBZ82751.1"/>
    <property type="molecule type" value="Genomic_DNA"/>
</dbReference>
<dbReference type="OrthoDB" id="5296354at2"/>
<dbReference type="InterPro" id="IPR004843">
    <property type="entry name" value="Calcineurin-like_PHP"/>
</dbReference>
<dbReference type="PRINTS" id="PR00114">
    <property type="entry name" value="STPHPHTASE"/>
</dbReference>
<proteinExistence type="predicted"/>
<dbReference type="PANTHER" id="PTHR42850">
    <property type="entry name" value="METALLOPHOSPHOESTERASE"/>
    <property type="match status" value="1"/>
</dbReference>
<sequence length="268" mass="30874">MDNQVNISIHQKINKNRMGRDFIIGDIHGHKKRLFKALESVNFDESKDRLFALGDLIDRGKNSLAVLTMLYEKPWFYSIRGNHEQMLIERFDLPFAKPLYMSAVRTQSDAIKDHRNNGGKWFDKLSSEVAKQRIHQNLSQLPYAITLETELGEIGLVHAEVPGRFDSWAAFIDGLIQNKKVQEEAIWNRLAIESVWSVERDCYWVPEFQDEPKFVKEVIATVHGHTPVKTPVIWGNQVWIDTGHLGEALTIVQAEDILGLFNNENCTY</sequence>
<dbReference type="InterPro" id="IPR006186">
    <property type="entry name" value="Ser/Thr-sp_prot-phosphatase"/>
</dbReference>
<evidence type="ECO:0000313" key="2">
    <source>
        <dbReference type="EMBL" id="QBZ82751.1"/>
    </source>
</evidence>
<feature type="domain" description="Serine/threonine specific protein phosphatases" evidence="1">
    <location>
        <begin position="79"/>
        <end position="84"/>
    </location>
</feature>
<dbReference type="GO" id="GO:0008803">
    <property type="term" value="F:bis(5'-nucleosyl)-tetraphosphatase (symmetrical) activity"/>
    <property type="evidence" value="ECO:0007669"/>
    <property type="project" value="TreeGrafter"/>
</dbReference>
<dbReference type="RefSeq" id="WP_135795427.1">
    <property type="nucleotide sequence ID" value="NZ_CP032096.1"/>
</dbReference>
<keyword evidence="2" id="KW-0378">Hydrolase</keyword>
<dbReference type="InterPro" id="IPR029052">
    <property type="entry name" value="Metallo-depent_PP-like"/>
</dbReference>
<dbReference type="GO" id="GO:0110154">
    <property type="term" value="P:RNA decapping"/>
    <property type="evidence" value="ECO:0007669"/>
    <property type="project" value="TreeGrafter"/>
</dbReference>
<dbReference type="Gene3D" id="3.60.21.10">
    <property type="match status" value="1"/>
</dbReference>
<protein>
    <submittedName>
        <fullName evidence="2">Serine/threonine-protein phosphatase 1</fullName>
        <ecNumber evidence="2">3.1.3.16</ecNumber>
    </submittedName>
</protein>
<organism evidence="2 3">
    <name type="scientific">Hydrogenovibrio crunogenus</name>
    <dbReference type="NCBI Taxonomy" id="39765"/>
    <lineage>
        <taxon>Bacteria</taxon>
        <taxon>Pseudomonadati</taxon>
        <taxon>Pseudomonadota</taxon>
        <taxon>Gammaproteobacteria</taxon>
        <taxon>Thiotrichales</taxon>
        <taxon>Piscirickettsiaceae</taxon>
        <taxon>Hydrogenovibrio</taxon>
    </lineage>
</organism>
<gene>
    <name evidence="2" type="primary">pphA</name>
    <name evidence="2" type="ORF">GHNINEIG_00787</name>
</gene>
<dbReference type="PROSITE" id="PS00125">
    <property type="entry name" value="SER_THR_PHOSPHATASE"/>
    <property type="match status" value="1"/>
</dbReference>
<dbReference type="InterPro" id="IPR050126">
    <property type="entry name" value="Ap4A_hydrolase"/>
</dbReference>
<accession>A0A4P7NY83</accession>
<dbReference type="Pfam" id="PF00149">
    <property type="entry name" value="Metallophos"/>
    <property type="match status" value="1"/>
</dbReference>
<reference evidence="2 3" key="1">
    <citation type="submission" date="2018-08" db="EMBL/GenBank/DDBJ databases">
        <title>Horizontal acquisition of hydrogen conversion ability and other habitat adaptations in Hydrogenovibrio crunogenus strains.</title>
        <authorList>
            <person name="Gonnella G."/>
            <person name="Adam N."/>
            <person name="Perner M."/>
        </authorList>
    </citation>
    <scope>NUCLEOTIDE SEQUENCE [LARGE SCALE GENOMIC DNA]</scope>
    <source>
        <strain evidence="2 3">SP-41</strain>
    </source>
</reference>
<dbReference type="AlphaFoldDB" id="A0A4P7NY83"/>
<dbReference type="SUPFAM" id="SSF56300">
    <property type="entry name" value="Metallo-dependent phosphatases"/>
    <property type="match status" value="1"/>
</dbReference>
<dbReference type="Proteomes" id="UP000296201">
    <property type="component" value="Chromosome"/>
</dbReference>
<evidence type="ECO:0000313" key="3">
    <source>
        <dbReference type="Proteomes" id="UP000296201"/>
    </source>
</evidence>
<dbReference type="PANTHER" id="PTHR42850:SF4">
    <property type="entry name" value="ZINC-DEPENDENT ENDOPOLYPHOSPHATASE"/>
    <property type="match status" value="1"/>
</dbReference>
<keyword evidence="3" id="KW-1185">Reference proteome</keyword>
<evidence type="ECO:0000259" key="1">
    <source>
        <dbReference type="PROSITE" id="PS00125"/>
    </source>
</evidence>
<name>A0A4P7NY83_9GAMM</name>
<dbReference type="GO" id="GO:0004722">
    <property type="term" value="F:protein serine/threonine phosphatase activity"/>
    <property type="evidence" value="ECO:0007669"/>
    <property type="project" value="UniProtKB-EC"/>
</dbReference>
<dbReference type="EC" id="3.1.3.16" evidence="2"/>